<name>X6PFW2_RETFI</name>
<organism evidence="6 7">
    <name type="scientific">Reticulomyxa filosa</name>
    <dbReference type="NCBI Taxonomy" id="46433"/>
    <lineage>
        <taxon>Eukaryota</taxon>
        <taxon>Sar</taxon>
        <taxon>Rhizaria</taxon>
        <taxon>Retaria</taxon>
        <taxon>Foraminifera</taxon>
        <taxon>Monothalamids</taxon>
        <taxon>Reticulomyxidae</taxon>
        <taxon>Reticulomyxa</taxon>
    </lineage>
</organism>
<keyword evidence="2" id="KW-0863">Zinc-finger</keyword>
<evidence type="ECO:0000313" key="7">
    <source>
        <dbReference type="Proteomes" id="UP000023152"/>
    </source>
</evidence>
<sequence length="141" mass="16649">QQQLQMSTQQEREEGETPGIVSCDFKGKVKQVNDHLEHSCCLQMVSCWFESFGCNHKCLKSAINDHLTSNMKLHFDLMIKSFDTLQQNIRQYKEEINKLNLENKTLKMELQLKYKKDEEISHLKQQLDQYQKNNLQLISAQ</sequence>
<reference evidence="6 7" key="1">
    <citation type="journal article" date="2013" name="Curr. Biol.">
        <title>The Genome of the Foraminiferan Reticulomyxa filosa.</title>
        <authorList>
            <person name="Glockner G."/>
            <person name="Hulsmann N."/>
            <person name="Schleicher M."/>
            <person name="Noegel A.A."/>
            <person name="Eichinger L."/>
            <person name="Gallinger C."/>
            <person name="Pawlowski J."/>
            <person name="Sierra R."/>
            <person name="Euteneuer U."/>
            <person name="Pillet L."/>
            <person name="Moustafa A."/>
            <person name="Platzer M."/>
            <person name="Groth M."/>
            <person name="Szafranski K."/>
            <person name="Schliwa M."/>
        </authorList>
    </citation>
    <scope>NUCLEOTIDE SEQUENCE [LARGE SCALE GENOMIC DNA]</scope>
</reference>
<feature type="coiled-coil region" evidence="4">
    <location>
        <begin position="82"/>
        <end position="140"/>
    </location>
</feature>
<evidence type="ECO:0000256" key="4">
    <source>
        <dbReference type="SAM" id="Coils"/>
    </source>
</evidence>
<dbReference type="AlphaFoldDB" id="X6PFW2"/>
<accession>X6PFW2</accession>
<dbReference type="InterPro" id="IPR001293">
    <property type="entry name" value="Znf_TRAF"/>
</dbReference>
<dbReference type="EMBL" id="ASPP01000511">
    <property type="protein sequence ID" value="ETO36587.1"/>
    <property type="molecule type" value="Genomic_DNA"/>
</dbReference>
<keyword evidence="4" id="KW-0175">Coiled coil</keyword>
<dbReference type="Pfam" id="PF02176">
    <property type="entry name" value="zf-TRAF"/>
    <property type="match status" value="1"/>
</dbReference>
<feature type="non-terminal residue" evidence="6">
    <location>
        <position position="1"/>
    </location>
</feature>
<dbReference type="Proteomes" id="UP000023152">
    <property type="component" value="Unassembled WGS sequence"/>
</dbReference>
<evidence type="ECO:0000256" key="2">
    <source>
        <dbReference type="ARBA" id="ARBA00022771"/>
    </source>
</evidence>
<feature type="non-terminal residue" evidence="6">
    <location>
        <position position="141"/>
    </location>
</feature>
<evidence type="ECO:0000313" key="6">
    <source>
        <dbReference type="EMBL" id="ETO36587.1"/>
    </source>
</evidence>
<keyword evidence="3" id="KW-0862">Zinc</keyword>
<keyword evidence="1" id="KW-0479">Metal-binding</keyword>
<proteinExistence type="predicted"/>
<protein>
    <recommendedName>
        <fullName evidence="5">TRAF-type domain-containing protein</fullName>
    </recommendedName>
</protein>
<keyword evidence="7" id="KW-1185">Reference proteome</keyword>
<dbReference type="GO" id="GO:0008270">
    <property type="term" value="F:zinc ion binding"/>
    <property type="evidence" value="ECO:0007669"/>
    <property type="project" value="UniProtKB-KW"/>
</dbReference>
<evidence type="ECO:0000256" key="3">
    <source>
        <dbReference type="ARBA" id="ARBA00022833"/>
    </source>
</evidence>
<evidence type="ECO:0000256" key="1">
    <source>
        <dbReference type="ARBA" id="ARBA00022723"/>
    </source>
</evidence>
<evidence type="ECO:0000259" key="5">
    <source>
        <dbReference type="Pfam" id="PF02176"/>
    </source>
</evidence>
<comment type="caution">
    <text evidence="6">The sequence shown here is derived from an EMBL/GenBank/DDBJ whole genome shotgun (WGS) entry which is preliminary data.</text>
</comment>
<feature type="domain" description="TRAF-type" evidence="5">
    <location>
        <begin position="30"/>
        <end position="66"/>
    </location>
</feature>
<gene>
    <name evidence="6" type="ORF">RFI_00475</name>
</gene>